<gene>
    <name evidence="3" type="ORF">QYE76_044454</name>
</gene>
<evidence type="ECO:0000313" key="3">
    <source>
        <dbReference type="EMBL" id="KAK1683606.1"/>
    </source>
</evidence>
<dbReference type="EMBL" id="JAUUTY010000002">
    <property type="protein sequence ID" value="KAK1683606.1"/>
    <property type="molecule type" value="Genomic_DNA"/>
</dbReference>
<protein>
    <recommendedName>
        <fullName evidence="2">Reverse transcriptase zinc-binding domain-containing protein</fullName>
    </recommendedName>
</protein>
<sequence>MDALHISIKENAMYWKSRAKVRYALEGDENTKFFHASATCRMRRNTIPLLTVDWVSSSDHANKASVLKTFYSDLLGSVTTTVWHFELSSLYPDAPDLPADLSPPFTHEEIKNAFFSMNRLSSPGPEGFGAAFYSTFWTTVALDVFELFASFFEETIDLARINRALLVLLPKVDAATHPSQFCPISLQNCVMKAITNVLTSRLQKAIQTLVDADQTGFLSGRRISENIAYAADLLRCSHSRKAHTIVFRIDFCKAFDSSIGTTFLLSSRLVASMTAGAAGWKVSSIQSLHRRHCLPPAGRDLGELSTAPSFLERIVEECLPLYRSITRVTIGDGRSTSFWLDRWLPGSPLVDRFPAIYSHSTRLHASMSTVAALGLDLQPHLSSVAEAELLLIHRIIDDTRLGGVPDDRFIESPSTPRLCSWEAYRMLSPPRPQDASACISWSLRLPTKLKIFVYLLDIDRLSTRANLFYKSSAPSDICDACPAVETRRHLFFDCHLATFIWSRLDVPIPPGSSPFGTSDPPSPSSMRLGRWGSRRSSGPFGRVATILSSMEGRPP</sequence>
<organism evidence="3 4">
    <name type="scientific">Lolium multiflorum</name>
    <name type="common">Italian ryegrass</name>
    <name type="synonym">Lolium perenne subsp. multiflorum</name>
    <dbReference type="NCBI Taxonomy" id="4521"/>
    <lineage>
        <taxon>Eukaryota</taxon>
        <taxon>Viridiplantae</taxon>
        <taxon>Streptophyta</taxon>
        <taxon>Embryophyta</taxon>
        <taxon>Tracheophyta</taxon>
        <taxon>Spermatophyta</taxon>
        <taxon>Magnoliopsida</taxon>
        <taxon>Liliopsida</taxon>
        <taxon>Poales</taxon>
        <taxon>Poaceae</taxon>
        <taxon>BOP clade</taxon>
        <taxon>Pooideae</taxon>
        <taxon>Poodae</taxon>
        <taxon>Poeae</taxon>
        <taxon>Poeae Chloroplast Group 2 (Poeae type)</taxon>
        <taxon>Loliodinae</taxon>
        <taxon>Loliinae</taxon>
        <taxon>Lolium</taxon>
    </lineage>
</organism>
<feature type="domain" description="Reverse transcriptase zinc-binding" evidence="2">
    <location>
        <begin position="422"/>
        <end position="501"/>
    </location>
</feature>
<feature type="region of interest" description="Disordered" evidence="1">
    <location>
        <begin position="512"/>
        <end position="540"/>
    </location>
</feature>
<proteinExistence type="predicted"/>
<dbReference type="Proteomes" id="UP001231189">
    <property type="component" value="Unassembled WGS sequence"/>
</dbReference>
<evidence type="ECO:0000259" key="2">
    <source>
        <dbReference type="Pfam" id="PF13966"/>
    </source>
</evidence>
<dbReference type="InterPro" id="IPR026960">
    <property type="entry name" value="RVT-Znf"/>
</dbReference>
<reference evidence="3" key="1">
    <citation type="submission" date="2023-07" db="EMBL/GenBank/DDBJ databases">
        <title>A chromosome-level genome assembly of Lolium multiflorum.</title>
        <authorList>
            <person name="Chen Y."/>
            <person name="Copetti D."/>
            <person name="Kolliker R."/>
            <person name="Studer B."/>
        </authorList>
    </citation>
    <scope>NUCLEOTIDE SEQUENCE</scope>
    <source>
        <strain evidence="3">02402/16</strain>
        <tissue evidence="3">Leaf</tissue>
    </source>
</reference>
<dbReference type="PANTHER" id="PTHR19446">
    <property type="entry name" value="REVERSE TRANSCRIPTASES"/>
    <property type="match status" value="1"/>
</dbReference>
<evidence type="ECO:0000313" key="4">
    <source>
        <dbReference type="Proteomes" id="UP001231189"/>
    </source>
</evidence>
<accession>A0AAD8TL39</accession>
<evidence type="ECO:0000256" key="1">
    <source>
        <dbReference type="SAM" id="MobiDB-lite"/>
    </source>
</evidence>
<name>A0AAD8TL39_LOLMU</name>
<dbReference type="AlphaFoldDB" id="A0AAD8TL39"/>
<keyword evidence="4" id="KW-1185">Reference proteome</keyword>
<comment type="caution">
    <text evidence="3">The sequence shown here is derived from an EMBL/GenBank/DDBJ whole genome shotgun (WGS) entry which is preliminary data.</text>
</comment>
<feature type="compositionally biased region" description="Low complexity" evidence="1">
    <location>
        <begin position="524"/>
        <end position="540"/>
    </location>
</feature>
<dbReference type="Pfam" id="PF13966">
    <property type="entry name" value="zf-RVT"/>
    <property type="match status" value="1"/>
</dbReference>